<name>A0A1T5FTR0_9FLAO</name>
<proteinExistence type="predicted"/>
<dbReference type="EMBL" id="FUYZ01000008">
    <property type="protein sequence ID" value="SKB99542.1"/>
    <property type="molecule type" value="Genomic_DNA"/>
</dbReference>
<dbReference type="OrthoDB" id="1444395at2"/>
<gene>
    <name evidence="1" type="ORF">SAMN05660477_02266</name>
</gene>
<dbReference type="AlphaFoldDB" id="A0A1T5FTR0"/>
<reference evidence="1 2" key="1">
    <citation type="submission" date="2017-02" db="EMBL/GenBank/DDBJ databases">
        <authorList>
            <person name="Peterson S.W."/>
        </authorList>
    </citation>
    <scope>NUCLEOTIDE SEQUENCE [LARGE SCALE GENOMIC DNA]</scope>
    <source>
        <strain evidence="1 2">DSM 22323</strain>
    </source>
</reference>
<evidence type="ECO:0000313" key="2">
    <source>
        <dbReference type="Proteomes" id="UP000191112"/>
    </source>
</evidence>
<sequence>MKKFKLNRLEKKKLSKQFWLYPRSEDGTSRMAFPARKEEDYLAMKQVVLRSIGDESSTEKTERKLERQELDAEVFVSDQELRNIVNDVYASDYRSSSYETLIRAKKHKGTQVFYFNFINAYNKSKTKDSFLNVCCLATDFAKEKLKKYKTPKGKKSRKGYK</sequence>
<evidence type="ECO:0000313" key="1">
    <source>
        <dbReference type="EMBL" id="SKB99542.1"/>
    </source>
</evidence>
<organism evidence="1 2">
    <name type="scientific">Soonwooa buanensis</name>
    <dbReference type="NCBI Taxonomy" id="619805"/>
    <lineage>
        <taxon>Bacteria</taxon>
        <taxon>Pseudomonadati</taxon>
        <taxon>Bacteroidota</taxon>
        <taxon>Flavobacteriia</taxon>
        <taxon>Flavobacteriales</taxon>
        <taxon>Weeksellaceae</taxon>
        <taxon>Chryseobacterium group</taxon>
        <taxon>Soonwooa</taxon>
    </lineage>
</organism>
<dbReference type="STRING" id="619805.SAMN05660477_02266"/>
<accession>A0A1T5FTR0</accession>
<keyword evidence="2" id="KW-1185">Reference proteome</keyword>
<dbReference type="Proteomes" id="UP000191112">
    <property type="component" value="Unassembled WGS sequence"/>
</dbReference>
<protein>
    <submittedName>
        <fullName evidence="1">Uncharacterized protein</fullName>
    </submittedName>
</protein>
<dbReference type="RefSeq" id="WP_079667477.1">
    <property type="nucleotide sequence ID" value="NZ_FUYZ01000008.1"/>
</dbReference>